<dbReference type="SUPFAM" id="SSF57850">
    <property type="entry name" value="RING/U-box"/>
    <property type="match status" value="1"/>
</dbReference>
<dbReference type="AlphaFoldDB" id="A0A813FQC8"/>
<comment type="caution">
    <text evidence="3">The sequence shown here is derived from an EMBL/GenBank/DDBJ whole genome shotgun (WGS) entry which is preliminary data.</text>
</comment>
<name>A0A813FQC8_POLGL</name>
<accession>A0A813FQC8</accession>
<sequence length="169" mass="19054">MDFLQQLREVSSRRQQYAEQNRAATALIEEFHKKCLLAAQKGETECRYEDSMFYYIGNFLNDKSLLLLDKKLQETFGPNSRSWVSLSDGRRGIVLTASWSEALRRAVQQSNVPRSNLISQCPVCLCRAEVVALTPCGHVLCVTCSTNFHRGATCPVCREPVAGMQNLFS</sequence>
<dbReference type="Pfam" id="PF13920">
    <property type="entry name" value="zf-C3HC4_3"/>
    <property type="match status" value="1"/>
</dbReference>
<dbReference type="InterPro" id="IPR001841">
    <property type="entry name" value="Znf_RING"/>
</dbReference>
<keyword evidence="1" id="KW-0862">Zinc</keyword>
<protein>
    <recommendedName>
        <fullName evidence="2">RING-type domain-containing protein</fullName>
    </recommendedName>
</protein>
<dbReference type="Gene3D" id="3.30.40.10">
    <property type="entry name" value="Zinc/RING finger domain, C3HC4 (zinc finger)"/>
    <property type="match status" value="1"/>
</dbReference>
<keyword evidence="1" id="KW-0863">Zinc-finger</keyword>
<dbReference type="SMART" id="SM00184">
    <property type="entry name" value="RING"/>
    <property type="match status" value="1"/>
</dbReference>
<dbReference type="OrthoDB" id="9049620at2759"/>
<keyword evidence="1" id="KW-0479">Metal-binding</keyword>
<feature type="domain" description="RING-type" evidence="2">
    <location>
        <begin position="121"/>
        <end position="158"/>
    </location>
</feature>
<proteinExistence type="predicted"/>
<dbReference type="InterPro" id="IPR013083">
    <property type="entry name" value="Znf_RING/FYVE/PHD"/>
</dbReference>
<dbReference type="EMBL" id="CAJNNV010025132">
    <property type="protein sequence ID" value="CAE8612582.1"/>
    <property type="molecule type" value="Genomic_DNA"/>
</dbReference>
<evidence type="ECO:0000313" key="3">
    <source>
        <dbReference type="EMBL" id="CAE8612582.1"/>
    </source>
</evidence>
<dbReference type="Proteomes" id="UP000654075">
    <property type="component" value="Unassembled WGS sequence"/>
</dbReference>
<keyword evidence="4" id="KW-1185">Reference proteome</keyword>
<dbReference type="PROSITE" id="PS50089">
    <property type="entry name" value="ZF_RING_2"/>
    <property type="match status" value="1"/>
</dbReference>
<organism evidence="3 4">
    <name type="scientific">Polarella glacialis</name>
    <name type="common">Dinoflagellate</name>
    <dbReference type="NCBI Taxonomy" id="89957"/>
    <lineage>
        <taxon>Eukaryota</taxon>
        <taxon>Sar</taxon>
        <taxon>Alveolata</taxon>
        <taxon>Dinophyceae</taxon>
        <taxon>Suessiales</taxon>
        <taxon>Suessiaceae</taxon>
        <taxon>Polarella</taxon>
    </lineage>
</organism>
<evidence type="ECO:0000256" key="1">
    <source>
        <dbReference type="PROSITE-ProRule" id="PRU00175"/>
    </source>
</evidence>
<reference evidence="3" key="1">
    <citation type="submission" date="2021-02" db="EMBL/GenBank/DDBJ databases">
        <authorList>
            <person name="Dougan E. K."/>
            <person name="Rhodes N."/>
            <person name="Thang M."/>
            <person name="Chan C."/>
        </authorList>
    </citation>
    <scope>NUCLEOTIDE SEQUENCE</scope>
</reference>
<dbReference type="GO" id="GO:0008270">
    <property type="term" value="F:zinc ion binding"/>
    <property type="evidence" value="ECO:0007669"/>
    <property type="project" value="UniProtKB-KW"/>
</dbReference>
<gene>
    <name evidence="3" type="ORF">PGLA1383_LOCUS30375</name>
</gene>
<evidence type="ECO:0000313" key="4">
    <source>
        <dbReference type="Proteomes" id="UP000654075"/>
    </source>
</evidence>
<evidence type="ECO:0000259" key="2">
    <source>
        <dbReference type="PROSITE" id="PS50089"/>
    </source>
</evidence>